<gene>
    <name evidence="2" type="ORF">GOMPHAMPRED_002922</name>
</gene>
<comment type="caution">
    <text evidence="2">The sequence shown here is derived from an EMBL/GenBank/DDBJ whole genome shotgun (WGS) entry which is preliminary data.</text>
</comment>
<keyword evidence="3" id="KW-1185">Reference proteome</keyword>
<sequence length="72" mass="7736">MSDLVNKVKDKVLNHESQKAQPGNSVENGADQEVNADVNQFADDVGVPQQGDGIIDEAVDIKTNEDIPFGNN</sequence>
<evidence type="ECO:0000313" key="3">
    <source>
        <dbReference type="Proteomes" id="UP000664169"/>
    </source>
</evidence>
<dbReference type="OrthoDB" id="2872121at2759"/>
<dbReference type="Proteomes" id="UP000664169">
    <property type="component" value="Unassembled WGS sequence"/>
</dbReference>
<protein>
    <submittedName>
        <fullName evidence="2">Uncharacterized protein</fullName>
    </submittedName>
</protein>
<organism evidence="2 3">
    <name type="scientific">Gomphillus americanus</name>
    <dbReference type="NCBI Taxonomy" id="1940652"/>
    <lineage>
        <taxon>Eukaryota</taxon>
        <taxon>Fungi</taxon>
        <taxon>Dikarya</taxon>
        <taxon>Ascomycota</taxon>
        <taxon>Pezizomycotina</taxon>
        <taxon>Lecanoromycetes</taxon>
        <taxon>OSLEUM clade</taxon>
        <taxon>Ostropomycetidae</taxon>
        <taxon>Ostropales</taxon>
        <taxon>Graphidaceae</taxon>
        <taxon>Gomphilloideae</taxon>
        <taxon>Gomphillus</taxon>
    </lineage>
</organism>
<dbReference type="AlphaFoldDB" id="A0A8H3ECS2"/>
<proteinExistence type="predicted"/>
<reference evidence="2" key="1">
    <citation type="submission" date="2021-03" db="EMBL/GenBank/DDBJ databases">
        <authorList>
            <person name="Tagirdzhanova G."/>
        </authorList>
    </citation>
    <scope>NUCLEOTIDE SEQUENCE</scope>
</reference>
<feature type="region of interest" description="Disordered" evidence="1">
    <location>
        <begin position="1"/>
        <end position="51"/>
    </location>
</feature>
<name>A0A8H3ECS2_9LECA</name>
<accession>A0A8H3ECS2</accession>
<dbReference type="EMBL" id="CAJPDQ010000002">
    <property type="protein sequence ID" value="CAF9904706.1"/>
    <property type="molecule type" value="Genomic_DNA"/>
</dbReference>
<evidence type="ECO:0000256" key="1">
    <source>
        <dbReference type="SAM" id="MobiDB-lite"/>
    </source>
</evidence>
<evidence type="ECO:0000313" key="2">
    <source>
        <dbReference type="EMBL" id="CAF9904706.1"/>
    </source>
</evidence>
<feature type="compositionally biased region" description="Basic and acidic residues" evidence="1">
    <location>
        <begin position="1"/>
        <end position="18"/>
    </location>
</feature>